<dbReference type="STRING" id="350688.Clos_0192"/>
<organism evidence="1 2">
    <name type="scientific">Alkaliphilus oremlandii (strain OhILAs)</name>
    <name type="common">Clostridium oremlandii (strain OhILAs)</name>
    <dbReference type="NCBI Taxonomy" id="350688"/>
    <lineage>
        <taxon>Bacteria</taxon>
        <taxon>Bacillati</taxon>
        <taxon>Bacillota</taxon>
        <taxon>Clostridia</taxon>
        <taxon>Peptostreptococcales</taxon>
        <taxon>Natronincolaceae</taxon>
        <taxon>Alkaliphilus</taxon>
    </lineage>
</organism>
<evidence type="ECO:0000313" key="2">
    <source>
        <dbReference type="Proteomes" id="UP000000269"/>
    </source>
</evidence>
<dbReference type="KEGG" id="aoe:Clos_0192"/>
<gene>
    <name evidence="1" type="ordered locus">Clos_0192</name>
</gene>
<accession>A8MKU1</accession>
<name>A8MKU1_ALKOO</name>
<proteinExistence type="predicted"/>
<reference evidence="2" key="1">
    <citation type="submission" date="2007-10" db="EMBL/GenBank/DDBJ databases">
        <title>Complete genome of Alkaliphilus oremlandii OhILAs.</title>
        <authorList>
            <person name="Copeland A."/>
            <person name="Lucas S."/>
            <person name="Lapidus A."/>
            <person name="Barry K."/>
            <person name="Detter J.C."/>
            <person name="Glavina del Rio T."/>
            <person name="Hammon N."/>
            <person name="Israni S."/>
            <person name="Dalin E."/>
            <person name="Tice H."/>
            <person name="Pitluck S."/>
            <person name="Chain P."/>
            <person name="Malfatti S."/>
            <person name="Shin M."/>
            <person name="Vergez L."/>
            <person name="Schmutz J."/>
            <person name="Larimer F."/>
            <person name="Land M."/>
            <person name="Hauser L."/>
            <person name="Kyrpides N."/>
            <person name="Mikhailova N."/>
            <person name="Stolz J.F."/>
            <person name="Dawson A."/>
            <person name="Fisher E."/>
            <person name="Crable B."/>
            <person name="Perera E."/>
            <person name="Lisak J."/>
            <person name="Ranganathan M."/>
            <person name="Basu P."/>
            <person name="Richardson P."/>
        </authorList>
    </citation>
    <scope>NUCLEOTIDE SEQUENCE [LARGE SCALE GENOMIC DNA]</scope>
    <source>
        <strain evidence="2">OhILAs</strain>
    </source>
</reference>
<protein>
    <submittedName>
        <fullName evidence="1">Uncharacterized protein</fullName>
    </submittedName>
</protein>
<evidence type="ECO:0000313" key="1">
    <source>
        <dbReference type="EMBL" id="ABW17758.1"/>
    </source>
</evidence>
<sequence>MEDKNKLNELGEMPLANVSNQELKQIKELEQSFGDKYYLIALDKDHK</sequence>
<dbReference type="AlphaFoldDB" id="A8MKU1"/>
<keyword evidence="2" id="KW-1185">Reference proteome</keyword>
<dbReference type="RefSeq" id="WP_012158073.1">
    <property type="nucleotide sequence ID" value="NC_009922.1"/>
</dbReference>
<dbReference type="HOGENOM" id="CLU_3163858_0_0_9"/>
<dbReference type="Proteomes" id="UP000000269">
    <property type="component" value="Chromosome"/>
</dbReference>
<dbReference type="EMBL" id="CP000853">
    <property type="protein sequence ID" value="ABW17758.1"/>
    <property type="molecule type" value="Genomic_DNA"/>
</dbReference>